<evidence type="ECO:0000313" key="4">
    <source>
        <dbReference type="EMBL" id="CAB4189542.1"/>
    </source>
</evidence>
<evidence type="ECO:0000256" key="2">
    <source>
        <dbReference type="SAM" id="MobiDB-lite"/>
    </source>
</evidence>
<organism evidence="4">
    <name type="scientific">uncultured Caudovirales phage</name>
    <dbReference type="NCBI Taxonomy" id="2100421"/>
    <lineage>
        <taxon>Viruses</taxon>
        <taxon>Duplodnaviria</taxon>
        <taxon>Heunggongvirae</taxon>
        <taxon>Uroviricota</taxon>
        <taxon>Caudoviricetes</taxon>
        <taxon>Peduoviridae</taxon>
        <taxon>Maltschvirus</taxon>
        <taxon>Maltschvirus maltsch</taxon>
    </lineage>
</organism>
<keyword evidence="1" id="KW-0175">Coiled coil</keyword>
<feature type="region of interest" description="Disordered" evidence="2">
    <location>
        <begin position="1"/>
        <end position="26"/>
    </location>
</feature>
<name>A0A6J5R0G5_9CAUD</name>
<evidence type="ECO:0000256" key="1">
    <source>
        <dbReference type="SAM" id="Coils"/>
    </source>
</evidence>
<sequence length="825" mass="91746">MAIDKALNQAPAGLSAIDPEQDGPDLEIEIEDPESVKIKTGDMEIELEPGDEGDDEFNANLADEMDEKELTSLVGDLLSDFDDDISSRKDWIQTYVDGLELLGLKVEDRTEPWPGACGVYHPLLSEALVKFQAETMMSTFPAAGPVKTQIIGKETTEKKDAAVRVAADMNYQLTDVMAEYRPEHERMLWGLGLSGNAFKKVYYDPNLTRQVSMYVPAEDVVVPYGASNLQSSPRVTHVMRKTPNELKKLQAAGFYTDADLGDPVDTFDEVEKKIAEKMGFRASSDDRFKILEMHVDIDLPGFEDKDDDDEETGIALPYVITIEKNTQTVLAIRRNWHPDDKGKQKRNHFVHYSYIPGFGFYAFGLIHLIGAFAKSGTSIIRQLVDAGTLSNLPGGFKTRGLRVKGDDTPIAPAEFRDVDVSSGTIKDNIMTLPYKEPSQVLYTLLGTIVDEGRRFAGAADLQVSDMSANSPVGTTLAILERTLKVMSAVQARIHFAMKQEFVLLRDIIRDYTPESYDYEPEDGTPRAKKGDYDLVTVIPVSDPNASTMAQKVVQYQAVMQLAQGAPQLYDLPYLHRQMLEVLGIQNADKLVKLDEDQKPRDPVSENMSVFIGKPVKAFIAQDHEAHITVHQTAMQDPKLAQIMGQNPQAQAIMAAFSAHIQEHLAFNYRKQIEEQAGVPYPAPDAEMDEETEVQVSRLAAAAAQQLLQKDQAEVAQKQAQQMQQDPLIQMQQKELEIKAHEVEIKRQKLLVDASNMADKQKLEEERLAVQERIAGLQVGAKIATDKANLTAQQHEAGLRMGVDIAREMAQQAQTKAQGSKPEETE</sequence>
<feature type="coiled-coil region" evidence="1">
    <location>
        <begin position="700"/>
        <end position="750"/>
    </location>
</feature>
<keyword evidence="3" id="KW-0472">Membrane</keyword>
<reference evidence="4" key="1">
    <citation type="submission" date="2020-05" db="EMBL/GenBank/DDBJ databases">
        <authorList>
            <person name="Chiriac C."/>
            <person name="Salcher M."/>
            <person name="Ghai R."/>
            <person name="Kavagutti S V."/>
        </authorList>
    </citation>
    <scope>NUCLEOTIDE SEQUENCE</scope>
</reference>
<keyword evidence="3" id="KW-0812">Transmembrane</keyword>
<proteinExistence type="predicted"/>
<keyword evidence="3" id="KW-1133">Transmembrane helix</keyword>
<protein>
    <recommendedName>
        <fullName evidence="5">Portal protein</fullName>
    </recommendedName>
</protein>
<accession>A0A6J5R0G5</accession>
<evidence type="ECO:0008006" key="5">
    <source>
        <dbReference type="Google" id="ProtNLM"/>
    </source>
</evidence>
<evidence type="ECO:0000256" key="3">
    <source>
        <dbReference type="SAM" id="Phobius"/>
    </source>
</evidence>
<feature type="transmembrane region" description="Helical" evidence="3">
    <location>
        <begin position="354"/>
        <end position="373"/>
    </location>
</feature>
<dbReference type="EMBL" id="LR797156">
    <property type="protein sequence ID" value="CAB4189542.1"/>
    <property type="molecule type" value="Genomic_DNA"/>
</dbReference>
<gene>
    <name evidence="4" type="ORF">UFOVP1193_4</name>
</gene>